<dbReference type="EMBL" id="JAWDIO010000002">
    <property type="protein sequence ID" value="MDU0354891.1"/>
    <property type="molecule type" value="Genomic_DNA"/>
</dbReference>
<dbReference type="Proteomes" id="UP001247805">
    <property type="component" value="Unassembled WGS sequence"/>
</dbReference>
<dbReference type="PANTHER" id="PTHR40980:SF3">
    <property type="entry name" value="TONB-DEPENDENT RECEPTOR-LIKE BETA-BARREL DOMAIN-CONTAINING PROTEIN"/>
    <property type="match status" value="1"/>
</dbReference>
<evidence type="ECO:0000313" key="2">
    <source>
        <dbReference type="Proteomes" id="UP001247805"/>
    </source>
</evidence>
<evidence type="ECO:0008006" key="3">
    <source>
        <dbReference type="Google" id="ProtNLM"/>
    </source>
</evidence>
<dbReference type="RefSeq" id="WP_316026461.1">
    <property type="nucleotide sequence ID" value="NZ_JAWDIO010000002.1"/>
</dbReference>
<gene>
    <name evidence="1" type="ORF">RS130_14120</name>
</gene>
<evidence type="ECO:0000313" key="1">
    <source>
        <dbReference type="EMBL" id="MDU0354891.1"/>
    </source>
</evidence>
<keyword evidence="2" id="KW-1185">Reference proteome</keyword>
<protein>
    <recommendedName>
        <fullName evidence="3">TonB-dependent receptor-like beta-barrel domain-containing protein</fullName>
    </recommendedName>
</protein>
<reference evidence="1 2" key="1">
    <citation type="submission" date="2023-10" db="EMBL/GenBank/DDBJ databases">
        <title>Glaciecola aquimarina strain GGW-M5 nov., isolated from a coastal seawater.</title>
        <authorList>
            <person name="Bayburt H."/>
            <person name="Kim J.M."/>
            <person name="Choi B.J."/>
            <person name="Jeon C.O."/>
        </authorList>
    </citation>
    <scope>NUCLEOTIDE SEQUENCE [LARGE SCALE GENOMIC DNA]</scope>
    <source>
        <strain evidence="1 2">KCTC 32108</strain>
    </source>
</reference>
<dbReference type="SUPFAM" id="SSF56935">
    <property type="entry name" value="Porins"/>
    <property type="match status" value="1"/>
</dbReference>
<name>A0ABU3SY14_9ALTE</name>
<comment type="caution">
    <text evidence="1">The sequence shown here is derived from an EMBL/GenBank/DDBJ whole genome shotgun (WGS) entry which is preliminary data.</text>
</comment>
<dbReference type="PANTHER" id="PTHR40980">
    <property type="entry name" value="PLUG DOMAIN-CONTAINING PROTEIN"/>
    <property type="match status" value="1"/>
</dbReference>
<sequence length="143" mass="16241">MSEEKRDRTSANVTLQWAASDDVTYTIDYLYSDLSRQEFSNGMQIPLQYEGWQDVVISENQTAISGTKGSSPIDGLFKQVGQDSTTEVLGFNAQIYKDRWTFEGDVAYSKSSSNPRGNTFVPHYINHTVDQSVLRTRARTNRR</sequence>
<proteinExistence type="predicted"/>
<organism evidence="1 2">
    <name type="scientific">Paraglaciecola aquimarina</name>
    <dbReference type="NCBI Taxonomy" id="1235557"/>
    <lineage>
        <taxon>Bacteria</taxon>
        <taxon>Pseudomonadati</taxon>
        <taxon>Pseudomonadota</taxon>
        <taxon>Gammaproteobacteria</taxon>
        <taxon>Alteromonadales</taxon>
        <taxon>Alteromonadaceae</taxon>
        <taxon>Paraglaciecola</taxon>
    </lineage>
</organism>
<accession>A0ABU3SY14</accession>